<evidence type="ECO:0000259" key="7">
    <source>
        <dbReference type="SMART" id="SM00363"/>
    </source>
</evidence>
<dbReference type="CDD" id="cd02869">
    <property type="entry name" value="PseudoU_synth_RluA_like"/>
    <property type="match status" value="1"/>
</dbReference>
<dbReference type="SMART" id="SM00363">
    <property type="entry name" value="S4"/>
    <property type="match status" value="1"/>
</dbReference>
<evidence type="ECO:0000256" key="4">
    <source>
        <dbReference type="PIRSR" id="PIRSR606225-1"/>
    </source>
</evidence>
<dbReference type="InterPro" id="IPR020103">
    <property type="entry name" value="PsdUridine_synth_cat_dom_sf"/>
</dbReference>
<dbReference type="PROSITE" id="PS50889">
    <property type="entry name" value="S4"/>
    <property type="match status" value="1"/>
</dbReference>
<evidence type="ECO:0000256" key="3">
    <source>
        <dbReference type="ARBA" id="ARBA00023235"/>
    </source>
</evidence>
<comment type="function">
    <text evidence="6">Responsible for synthesis of pseudouridine from uracil.</text>
</comment>
<dbReference type="InterPro" id="IPR006224">
    <property type="entry name" value="PsdUridine_synth_RluA-like_CS"/>
</dbReference>
<dbReference type="InterPro" id="IPR050188">
    <property type="entry name" value="RluA_PseudoU_synthase"/>
</dbReference>
<dbReference type="InterPro" id="IPR036986">
    <property type="entry name" value="S4_RNA-bd_sf"/>
</dbReference>
<feature type="active site" evidence="4">
    <location>
        <position position="145"/>
    </location>
</feature>
<dbReference type="Pfam" id="PF01479">
    <property type="entry name" value="S4"/>
    <property type="match status" value="1"/>
</dbReference>
<evidence type="ECO:0000313" key="8">
    <source>
        <dbReference type="EMBL" id="HJA71353.1"/>
    </source>
</evidence>
<comment type="catalytic activity">
    <reaction evidence="1 6">
        <text>a uridine in RNA = a pseudouridine in RNA</text>
        <dbReference type="Rhea" id="RHEA:48348"/>
        <dbReference type="Rhea" id="RHEA-COMP:12068"/>
        <dbReference type="Rhea" id="RHEA-COMP:12069"/>
        <dbReference type="ChEBI" id="CHEBI:65314"/>
        <dbReference type="ChEBI" id="CHEBI:65315"/>
    </reaction>
</comment>
<dbReference type="Proteomes" id="UP000823900">
    <property type="component" value="Unassembled WGS sequence"/>
</dbReference>
<dbReference type="NCBIfam" id="TIGR00005">
    <property type="entry name" value="rluA_subfam"/>
    <property type="match status" value="1"/>
</dbReference>
<comment type="caution">
    <text evidence="8">The sequence shown here is derived from an EMBL/GenBank/DDBJ whole genome shotgun (WGS) entry which is preliminary data.</text>
</comment>
<evidence type="ECO:0000256" key="5">
    <source>
        <dbReference type="PROSITE-ProRule" id="PRU00182"/>
    </source>
</evidence>
<dbReference type="InterPro" id="IPR006145">
    <property type="entry name" value="PsdUridine_synth_RsuA/RluA"/>
</dbReference>
<dbReference type="Pfam" id="PF00849">
    <property type="entry name" value="PseudoU_synth_2"/>
    <property type="match status" value="1"/>
</dbReference>
<protein>
    <recommendedName>
        <fullName evidence="6">Pseudouridine synthase</fullName>
        <ecNumber evidence="6">5.4.99.-</ecNumber>
    </recommendedName>
</protein>
<proteinExistence type="inferred from homology"/>
<dbReference type="Gene3D" id="3.30.2350.10">
    <property type="entry name" value="Pseudouridine synthase"/>
    <property type="match status" value="1"/>
</dbReference>
<dbReference type="PANTHER" id="PTHR21600">
    <property type="entry name" value="MITOCHONDRIAL RNA PSEUDOURIDINE SYNTHASE"/>
    <property type="match status" value="1"/>
</dbReference>
<dbReference type="SUPFAM" id="SSF55120">
    <property type="entry name" value="Pseudouridine synthase"/>
    <property type="match status" value="1"/>
</dbReference>
<dbReference type="GO" id="GO:0003723">
    <property type="term" value="F:RNA binding"/>
    <property type="evidence" value="ECO:0007669"/>
    <property type="project" value="UniProtKB-KW"/>
</dbReference>
<comment type="similarity">
    <text evidence="2 6">Belongs to the pseudouridine synthase RluA family.</text>
</comment>
<dbReference type="PANTHER" id="PTHR21600:SF83">
    <property type="entry name" value="PSEUDOURIDYLATE SYNTHASE RPUSD4, MITOCHONDRIAL"/>
    <property type="match status" value="1"/>
</dbReference>
<feature type="domain" description="RNA-binding S4" evidence="7">
    <location>
        <begin position="13"/>
        <end position="73"/>
    </location>
</feature>
<name>A0A9D2HJH3_9FIRM</name>
<dbReference type="InterPro" id="IPR006225">
    <property type="entry name" value="PsdUridine_synth_RluC/D"/>
</dbReference>
<dbReference type="PROSITE" id="PS01129">
    <property type="entry name" value="PSI_RLU"/>
    <property type="match status" value="1"/>
</dbReference>
<dbReference type="AlphaFoldDB" id="A0A9D2HJH3"/>
<dbReference type="SUPFAM" id="SSF55174">
    <property type="entry name" value="Alpha-L RNA-binding motif"/>
    <property type="match status" value="1"/>
</dbReference>
<dbReference type="Gene3D" id="3.10.290.10">
    <property type="entry name" value="RNA-binding S4 domain"/>
    <property type="match status" value="1"/>
</dbReference>
<dbReference type="CDD" id="cd00165">
    <property type="entry name" value="S4"/>
    <property type="match status" value="1"/>
</dbReference>
<reference evidence="8" key="1">
    <citation type="journal article" date="2021" name="PeerJ">
        <title>Extensive microbial diversity within the chicken gut microbiome revealed by metagenomics and culture.</title>
        <authorList>
            <person name="Gilroy R."/>
            <person name="Ravi A."/>
            <person name="Getino M."/>
            <person name="Pursley I."/>
            <person name="Horton D.L."/>
            <person name="Alikhan N.F."/>
            <person name="Baker D."/>
            <person name="Gharbi K."/>
            <person name="Hall N."/>
            <person name="Watson M."/>
            <person name="Adriaenssens E.M."/>
            <person name="Foster-Nyarko E."/>
            <person name="Jarju S."/>
            <person name="Secka A."/>
            <person name="Antonio M."/>
            <person name="Oren A."/>
            <person name="Chaudhuri R.R."/>
            <person name="La Ragione R."/>
            <person name="Hildebrand F."/>
            <person name="Pallen M.J."/>
        </authorList>
    </citation>
    <scope>NUCLEOTIDE SEQUENCE</scope>
    <source>
        <strain evidence="8">CHK178-16964</strain>
    </source>
</reference>
<keyword evidence="3 6" id="KW-0413">Isomerase</keyword>
<gene>
    <name evidence="8" type="ORF">IAA07_07190</name>
</gene>
<dbReference type="GO" id="GO:0120159">
    <property type="term" value="F:rRNA pseudouridine synthase activity"/>
    <property type="evidence" value="ECO:0007669"/>
    <property type="project" value="UniProtKB-ARBA"/>
</dbReference>
<evidence type="ECO:0000256" key="6">
    <source>
        <dbReference type="RuleBase" id="RU362028"/>
    </source>
</evidence>
<dbReference type="EC" id="5.4.99.-" evidence="6"/>
<keyword evidence="5" id="KW-0694">RNA-binding</keyword>
<dbReference type="EMBL" id="DWZA01000062">
    <property type="protein sequence ID" value="HJA71353.1"/>
    <property type="molecule type" value="Genomic_DNA"/>
</dbReference>
<evidence type="ECO:0000313" key="9">
    <source>
        <dbReference type="Proteomes" id="UP000823900"/>
    </source>
</evidence>
<dbReference type="GO" id="GO:0000455">
    <property type="term" value="P:enzyme-directed rRNA pseudouridine synthesis"/>
    <property type="evidence" value="ECO:0007669"/>
    <property type="project" value="UniProtKB-ARBA"/>
</dbReference>
<dbReference type="InterPro" id="IPR002942">
    <property type="entry name" value="S4_RNA-bd"/>
</dbReference>
<sequence>MKTVTITKNEAGQRMDKMLAKYLNLAPKSFIYKMIRKKNITLNGKRCDGSEKLAEGDEISLFLSDETIGKFSQVKIQKVRPARLTVVYEDEDVLMVSKPSGMLSQKASPSDESLVEHITDYLLSSGQLTETDLRSFRPGICNRLDRNTSGLIVAGKSLKGLQAMSEAFKNRSLKKYYLCIVRGKITEGSRISGYLRKDERTNKVTVETTEKDGCLPIETEYLPLDTNGDSTLLLVDLITGRSHQIRAHLASIGHPIAGDTKYGDPKLNQVWRGKYRVSSQLLHAWKLVFPQKEAPFSRLSGKSFEAPLPKEFLKVMDGEELSLSKEK</sequence>
<reference evidence="8" key="2">
    <citation type="submission" date="2021-04" db="EMBL/GenBank/DDBJ databases">
        <authorList>
            <person name="Gilroy R."/>
        </authorList>
    </citation>
    <scope>NUCLEOTIDE SEQUENCE</scope>
    <source>
        <strain evidence="8">CHK178-16964</strain>
    </source>
</reference>
<evidence type="ECO:0000256" key="2">
    <source>
        <dbReference type="ARBA" id="ARBA00010876"/>
    </source>
</evidence>
<accession>A0A9D2HJH3</accession>
<organism evidence="8 9">
    <name type="scientific">Candidatus Lachnoclostridium stercoravium</name>
    <dbReference type="NCBI Taxonomy" id="2838633"/>
    <lineage>
        <taxon>Bacteria</taxon>
        <taxon>Bacillati</taxon>
        <taxon>Bacillota</taxon>
        <taxon>Clostridia</taxon>
        <taxon>Lachnospirales</taxon>
        <taxon>Lachnospiraceae</taxon>
    </lineage>
</organism>
<evidence type="ECO:0000256" key="1">
    <source>
        <dbReference type="ARBA" id="ARBA00000073"/>
    </source>
</evidence>